<reference evidence="3 4" key="1">
    <citation type="submission" date="2023-06" db="EMBL/GenBank/DDBJ databases">
        <title>Azospirillum isscasensis sp.nov, a bacterium isolated from rhizosphere soil of rice.</title>
        <authorList>
            <person name="Wang H."/>
        </authorList>
    </citation>
    <scope>NUCLEOTIDE SEQUENCE [LARGE SCALE GENOMIC DNA]</scope>
    <source>
        <strain evidence="3 4">C340-1</strain>
    </source>
</reference>
<organism evidence="3 4">
    <name type="scientific">Azospirillum isscasi</name>
    <dbReference type="NCBI Taxonomy" id="3053926"/>
    <lineage>
        <taxon>Bacteria</taxon>
        <taxon>Pseudomonadati</taxon>
        <taxon>Pseudomonadota</taxon>
        <taxon>Alphaproteobacteria</taxon>
        <taxon>Rhodospirillales</taxon>
        <taxon>Azospirillaceae</taxon>
        <taxon>Azospirillum</taxon>
    </lineage>
</organism>
<proteinExistence type="inferred from homology"/>
<dbReference type="InterPro" id="IPR006442">
    <property type="entry name" value="Antitoxin_Phd/YefM"/>
</dbReference>
<accession>A0ABU0WH47</accession>
<dbReference type="EMBL" id="JAUJFI010000051">
    <property type="protein sequence ID" value="MDQ2103528.1"/>
    <property type="molecule type" value="Genomic_DNA"/>
</dbReference>
<gene>
    <name evidence="3" type="ORF">QSG27_12585</name>
</gene>
<sequence length="105" mass="11423">MRGVLDGAAPANHHVGKFTTFSVSLMEEPVSAAEANRNFSQILRNVKEGHSYVVTSHGTPVARIVPTKRGGALSDAAKATLMARLRAQPVQIVGHRWSRDDLYED</sequence>
<dbReference type="NCBIfam" id="TIGR01552">
    <property type="entry name" value="phd_fam"/>
    <property type="match status" value="1"/>
</dbReference>
<dbReference type="RefSeq" id="WP_306706598.1">
    <property type="nucleotide sequence ID" value="NZ_JAUJFI010000051.1"/>
</dbReference>
<evidence type="ECO:0000313" key="3">
    <source>
        <dbReference type="EMBL" id="MDQ2103528.1"/>
    </source>
</evidence>
<dbReference type="InterPro" id="IPR036165">
    <property type="entry name" value="YefM-like_sf"/>
</dbReference>
<comment type="caution">
    <text evidence="3">The sequence shown here is derived from an EMBL/GenBank/DDBJ whole genome shotgun (WGS) entry which is preliminary data.</text>
</comment>
<protein>
    <recommendedName>
        <fullName evidence="2">Antitoxin</fullName>
    </recommendedName>
</protein>
<comment type="function">
    <text evidence="2">Antitoxin component of a type II toxin-antitoxin (TA) system.</text>
</comment>
<keyword evidence="4" id="KW-1185">Reference proteome</keyword>
<name>A0ABU0WH47_9PROT</name>
<dbReference type="SUPFAM" id="SSF143120">
    <property type="entry name" value="YefM-like"/>
    <property type="match status" value="1"/>
</dbReference>
<evidence type="ECO:0000313" key="4">
    <source>
        <dbReference type="Proteomes" id="UP001227317"/>
    </source>
</evidence>
<evidence type="ECO:0000256" key="2">
    <source>
        <dbReference type="RuleBase" id="RU362080"/>
    </source>
</evidence>
<dbReference type="Pfam" id="PF02604">
    <property type="entry name" value="PhdYeFM_antitox"/>
    <property type="match status" value="1"/>
</dbReference>
<dbReference type="Proteomes" id="UP001227317">
    <property type="component" value="Unassembled WGS sequence"/>
</dbReference>
<evidence type="ECO:0000256" key="1">
    <source>
        <dbReference type="ARBA" id="ARBA00009981"/>
    </source>
</evidence>
<dbReference type="Gene3D" id="3.40.1620.10">
    <property type="entry name" value="YefM-like domain"/>
    <property type="match status" value="1"/>
</dbReference>
<comment type="similarity">
    <text evidence="1 2">Belongs to the phD/YefM antitoxin family.</text>
</comment>